<dbReference type="RefSeq" id="WP_345184939.1">
    <property type="nucleotide sequence ID" value="NZ_BAABGP010000008.1"/>
</dbReference>
<dbReference type="Gene3D" id="1.10.10.10">
    <property type="entry name" value="Winged helix-like DNA-binding domain superfamily/Winged helix DNA-binding domain"/>
    <property type="match status" value="1"/>
</dbReference>
<dbReference type="SMART" id="SM00421">
    <property type="entry name" value="HTH_LUXR"/>
    <property type="match status" value="1"/>
</dbReference>
<keyword evidence="2" id="KW-0238">DNA-binding</keyword>
<evidence type="ECO:0000259" key="4">
    <source>
        <dbReference type="PROSITE" id="PS50043"/>
    </source>
</evidence>
<dbReference type="PRINTS" id="PR00038">
    <property type="entry name" value="HTHLUXR"/>
</dbReference>
<evidence type="ECO:0000313" key="5">
    <source>
        <dbReference type="EMBL" id="GAA4481413.1"/>
    </source>
</evidence>
<reference evidence="6" key="1">
    <citation type="journal article" date="2019" name="Int. J. Syst. Evol. Microbiol.">
        <title>The Global Catalogue of Microorganisms (GCM) 10K type strain sequencing project: providing services to taxonomists for standard genome sequencing and annotation.</title>
        <authorList>
            <consortium name="The Broad Institute Genomics Platform"/>
            <consortium name="The Broad Institute Genome Sequencing Center for Infectious Disease"/>
            <person name="Wu L."/>
            <person name="Ma J."/>
        </authorList>
    </citation>
    <scope>NUCLEOTIDE SEQUENCE [LARGE SCALE GENOMIC DNA]</scope>
    <source>
        <strain evidence="6">JCM 17839</strain>
    </source>
</reference>
<dbReference type="InterPro" id="IPR036388">
    <property type="entry name" value="WH-like_DNA-bd_sf"/>
</dbReference>
<dbReference type="CDD" id="cd06170">
    <property type="entry name" value="LuxR_C_like"/>
    <property type="match status" value="1"/>
</dbReference>
<accession>A0ABP8P704</accession>
<dbReference type="InterPro" id="IPR000792">
    <property type="entry name" value="Tscrpt_reg_LuxR_C"/>
</dbReference>
<evidence type="ECO:0000256" key="1">
    <source>
        <dbReference type="ARBA" id="ARBA00023015"/>
    </source>
</evidence>
<dbReference type="PANTHER" id="PTHR44688">
    <property type="entry name" value="DNA-BINDING TRANSCRIPTIONAL ACTIVATOR DEVR_DOSR"/>
    <property type="match status" value="1"/>
</dbReference>
<evidence type="ECO:0000313" key="6">
    <source>
        <dbReference type="Proteomes" id="UP001500731"/>
    </source>
</evidence>
<evidence type="ECO:0000256" key="2">
    <source>
        <dbReference type="ARBA" id="ARBA00023125"/>
    </source>
</evidence>
<dbReference type="InterPro" id="IPR016032">
    <property type="entry name" value="Sig_transdc_resp-reg_C-effctor"/>
</dbReference>
<dbReference type="PANTHER" id="PTHR44688:SF16">
    <property type="entry name" value="DNA-BINDING TRANSCRIPTIONAL ACTIVATOR DEVR_DOSR"/>
    <property type="match status" value="1"/>
</dbReference>
<evidence type="ECO:0000256" key="3">
    <source>
        <dbReference type="ARBA" id="ARBA00023163"/>
    </source>
</evidence>
<sequence>MAAEHGTRALSGDLRGRIAPVALAELIGTVIATYDRELTEHRIRAGVADSGVARRDARIAGIVTDIVDRFRVVPPEAGRRQDLGASADAEDSPAGAEAAMLLFRILAREITAALNEDPIEVSVVVMARFMDEVVRSLEADSSEAVRILEYREELDAVALHAHVTPREAAIFQHLVSGAPRLQIAAELHLSPRTVKNYVNTIGKKLGAQGRSALLQRARELQILVLIPVVAVTTTISDVIAAASTLT</sequence>
<proteinExistence type="predicted"/>
<dbReference type="SUPFAM" id="SSF46894">
    <property type="entry name" value="C-terminal effector domain of the bipartite response regulators"/>
    <property type="match status" value="1"/>
</dbReference>
<comment type="caution">
    <text evidence="5">The sequence shown here is derived from an EMBL/GenBank/DDBJ whole genome shotgun (WGS) entry which is preliminary data.</text>
</comment>
<keyword evidence="3" id="KW-0804">Transcription</keyword>
<dbReference type="PROSITE" id="PS50043">
    <property type="entry name" value="HTH_LUXR_2"/>
    <property type="match status" value="1"/>
</dbReference>
<gene>
    <name evidence="5" type="ORF">GCM10023171_09760</name>
</gene>
<dbReference type="Pfam" id="PF00196">
    <property type="entry name" value="GerE"/>
    <property type="match status" value="1"/>
</dbReference>
<dbReference type="EMBL" id="BAABGP010000008">
    <property type="protein sequence ID" value="GAA4481413.1"/>
    <property type="molecule type" value="Genomic_DNA"/>
</dbReference>
<protein>
    <recommendedName>
        <fullName evidence="4">HTH luxR-type domain-containing protein</fullName>
    </recommendedName>
</protein>
<feature type="domain" description="HTH luxR-type" evidence="4">
    <location>
        <begin position="156"/>
        <end position="221"/>
    </location>
</feature>
<dbReference type="Proteomes" id="UP001500731">
    <property type="component" value="Unassembled WGS sequence"/>
</dbReference>
<keyword evidence="1" id="KW-0805">Transcription regulation</keyword>
<organism evidence="5 6">
    <name type="scientific">Microbacterium panaciterrae</name>
    <dbReference type="NCBI Taxonomy" id="985759"/>
    <lineage>
        <taxon>Bacteria</taxon>
        <taxon>Bacillati</taxon>
        <taxon>Actinomycetota</taxon>
        <taxon>Actinomycetes</taxon>
        <taxon>Micrococcales</taxon>
        <taxon>Microbacteriaceae</taxon>
        <taxon>Microbacterium</taxon>
    </lineage>
</organism>
<keyword evidence="6" id="KW-1185">Reference proteome</keyword>
<name>A0ABP8P704_9MICO</name>